<evidence type="ECO:0000313" key="25">
    <source>
        <dbReference type="Proteomes" id="UP000694851"/>
    </source>
</evidence>
<dbReference type="GO" id="GO:0043235">
    <property type="term" value="C:receptor complex"/>
    <property type="evidence" value="ECO:0007669"/>
    <property type="project" value="TreeGrafter"/>
</dbReference>
<feature type="domain" description="TNFR-Cys" evidence="24">
    <location>
        <begin position="83"/>
        <end position="125"/>
    </location>
</feature>
<feature type="disulfide bond" evidence="20">
    <location>
        <begin position="59"/>
        <end position="72"/>
    </location>
</feature>
<gene>
    <name evidence="26" type="primary">TNFRSF1A</name>
</gene>
<keyword evidence="9 21" id="KW-1133">Transmembrane helix</keyword>
<dbReference type="AlphaFoldDB" id="A0A8B7Q5P1"/>
<name>A0A8B7Q5P1_HIPAR</name>
<dbReference type="GO" id="GO:0006954">
    <property type="term" value="P:inflammatory response"/>
    <property type="evidence" value="ECO:0007669"/>
    <property type="project" value="InterPro"/>
</dbReference>
<feature type="domain" description="TNFR-Cys" evidence="24">
    <location>
        <begin position="328"/>
        <end position="368"/>
    </location>
</feature>
<dbReference type="Gene3D" id="1.10.533.10">
    <property type="entry name" value="Death Domain, Fas"/>
    <property type="match status" value="1"/>
</dbReference>
<evidence type="ECO:0000256" key="10">
    <source>
        <dbReference type="ARBA" id="ARBA00023034"/>
    </source>
</evidence>
<feature type="chain" id="PRO_5034544240" description="Tumor necrosis factor receptor superfamily member 1A" evidence="22">
    <location>
        <begin position="30"/>
        <end position="636"/>
    </location>
</feature>
<feature type="repeat" description="TNFR-Cys" evidence="20">
    <location>
        <begin position="285"/>
        <end position="327"/>
    </location>
</feature>
<feature type="disulfide bond" evidence="20">
    <location>
        <begin position="261"/>
        <end position="274"/>
    </location>
</feature>
<dbReference type="InterPro" id="IPR033994">
    <property type="entry name" value="TNFRSF1A_death"/>
</dbReference>
<evidence type="ECO:0000259" key="24">
    <source>
        <dbReference type="PROSITE" id="PS50050"/>
    </source>
</evidence>
<feature type="transmembrane region" description="Helical" evidence="21">
    <location>
        <begin position="417"/>
        <end position="439"/>
    </location>
</feature>
<dbReference type="GO" id="GO:0010468">
    <property type="term" value="P:regulation of gene expression"/>
    <property type="evidence" value="ECO:0007669"/>
    <property type="project" value="UniProtKB-ARBA"/>
</dbReference>
<feature type="domain" description="TNFR-Cys" evidence="24">
    <location>
        <begin position="245"/>
        <end position="283"/>
    </location>
</feature>
<evidence type="ECO:0000256" key="6">
    <source>
        <dbReference type="ARBA" id="ARBA00022703"/>
    </source>
</evidence>
<feature type="repeat" description="TNFR-Cys" evidence="20">
    <location>
        <begin position="43"/>
        <end position="81"/>
    </location>
</feature>
<dbReference type="OrthoDB" id="9408020at2759"/>
<feature type="domain" description="Death" evidence="23">
    <location>
        <begin position="538"/>
        <end position="623"/>
    </location>
</feature>
<keyword evidence="14" id="KW-0325">Glycoprotein</keyword>
<keyword evidence="10" id="KW-0333">Golgi apparatus</keyword>
<evidence type="ECO:0000256" key="8">
    <source>
        <dbReference type="ARBA" id="ARBA00022737"/>
    </source>
</evidence>
<feature type="repeat" description="TNFR-Cys" evidence="20">
    <location>
        <begin position="83"/>
        <end position="125"/>
    </location>
</feature>
<reference evidence="26" key="1">
    <citation type="submission" date="2025-08" db="UniProtKB">
        <authorList>
            <consortium name="RefSeq"/>
        </authorList>
    </citation>
    <scope>IDENTIFICATION</scope>
    <source>
        <tissue evidence="26">Muscle</tissue>
    </source>
</reference>
<dbReference type="InterPro" id="IPR011029">
    <property type="entry name" value="DEATH-like_dom_sf"/>
</dbReference>
<evidence type="ECO:0000256" key="12">
    <source>
        <dbReference type="ARBA" id="ARBA00023157"/>
    </source>
</evidence>
<evidence type="ECO:0000256" key="15">
    <source>
        <dbReference type="ARBA" id="ARBA00030825"/>
    </source>
</evidence>
<dbReference type="Pfam" id="PF00020">
    <property type="entry name" value="TNFR_c6"/>
    <property type="match status" value="4"/>
</dbReference>
<keyword evidence="25" id="KW-1185">Reference proteome</keyword>
<evidence type="ECO:0000256" key="11">
    <source>
        <dbReference type="ARBA" id="ARBA00023136"/>
    </source>
</evidence>
<dbReference type="RefSeq" id="XP_019483212.1">
    <property type="nucleotide sequence ID" value="XM_019627667.1"/>
</dbReference>
<comment type="caution">
    <text evidence="20">Lacks conserved residue(s) required for the propagation of feature annotation.</text>
</comment>
<dbReference type="SMART" id="SM01411">
    <property type="entry name" value="Ephrin_rec_like"/>
    <property type="match status" value="2"/>
</dbReference>
<evidence type="ECO:0000256" key="1">
    <source>
        <dbReference type="ARBA" id="ARBA00004251"/>
    </source>
</evidence>
<keyword evidence="7 22" id="KW-0732">Signal</keyword>
<evidence type="ECO:0000256" key="5">
    <source>
        <dbReference type="ARBA" id="ARBA00022692"/>
    </source>
</evidence>
<evidence type="ECO:0000256" key="3">
    <source>
        <dbReference type="ARBA" id="ARBA00016302"/>
    </source>
</evidence>
<evidence type="ECO:0000256" key="2">
    <source>
        <dbReference type="ARBA" id="ARBA00004614"/>
    </source>
</evidence>
<evidence type="ECO:0000256" key="16">
    <source>
        <dbReference type="ARBA" id="ARBA00031535"/>
    </source>
</evidence>
<dbReference type="Pfam" id="PF00531">
    <property type="entry name" value="Death"/>
    <property type="match status" value="1"/>
</dbReference>
<dbReference type="FunFam" id="2.10.50.10:FF:000020">
    <property type="entry name" value="Tumor necrosis factor receptor superfamily member 1A"/>
    <property type="match status" value="2"/>
</dbReference>
<evidence type="ECO:0000256" key="4">
    <source>
        <dbReference type="ARBA" id="ARBA00022475"/>
    </source>
</evidence>
<evidence type="ECO:0000256" key="18">
    <source>
        <dbReference type="ARBA" id="ARBA00031785"/>
    </source>
</evidence>
<keyword evidence="4" id="KW-1003">Cell membrane</keyword>
<evidence type="ECO:0000259" key="23">
    <source>
        <dbReference type="PROSITE" id="PS50017"/>
    </source>
</evidence>
<dbReference type="GO" id="GO:0006915">
    <property type="term" value="P:apoptotic process"/>
    <property type="evidence" value="ECO:0007669"/>
    <property type="project" value="UniProtKB-KW"/>
</dbReference>
<evidence type="ECO:0000256" key="9">
    <source>
        <dbReference type="ARBA" id="ARBA00022989"/>
    </source>
</evidence>
<keyword evidence="11 21" id="KW-0472">Membrane</keyword>
<keyword evidence="6" id="KW-0053">Apoptosis</keyword>
<dbReference type="PROSITE" id="PS50050">
    <property type="entry name" value="TNFR_NGFR_2"/>
    <property type="match status" value="6"/>
</dbReference>
<dbReference type="CDD" id="cd10576">
    <property type="entry name" value="TNFRSF1A"/>
    <property type="match status" value="2"/>
</dbReference>
<dbReference type="SMART" id="SM00208">
    <property type="entry name" value="TNFR"/>
    <property type="match status" value="8"/>
</dbReference>
<feature type="domain" description="TNFR-Cys" evidence="24">
    <location>
        <begin position="285"/>
        <end position="327"/>
    </location>
</feature>
<dbReference type="SUPFAM" id="SSF47986">
    <property type="entry name" value="DEATH domain"/>
    <property type="match status" value="1"/>
</dbReference>
<dbReference type="InterPro" id="IPR020419">
    <property type="entry name" value="TNFR_1A"/>
</dbReference>
<dbReference type="CTD" id="7132"/>
<dbReference type="PROSITE" id="PS00652">
    <property type="entry name" value="TNFR_NGFR_1"/>
    <property type="match status" value="4"/>
</dbReference>
<evidence type="ECO:0000256" key="14">
    <source>
        <dbReference type="ARBA" id="ARBA00023180"/>
    </source>
</evidence>
<feature type="domain" description="TNFR-Cys" evidence="24">
    <location>
        <begin position="43"/>
        <end position="81"/>
    </location>
</feature>
<dbReference type="GO" id="GO:0000139">
    <property type="term" value="C:Golgi membrane"/>
    <property type="evidence" value="ECO:0007669"/>
    <property type="project" value="UniProtKB-SubCell"/>
</dbReference>
<evidence type="ECO:0000256" key="13">
    <source>
        <dbReference type="ARBA" id="ARBA00023170"/>
    </source>
</evidence>
<dbReference type="KEGG" id="hai:109373644"/>
<dbReference type="InterPro" id="IPR033993">
    <property type="entry name" value="TNFRSF1A_N"/>
</dbReference>
<dbReference type="InterPro" id="IPR052493">
    <property type="entry name" value="TNFRSF1A"/>
</dbReference>
<proteinExistence type="predicted"/>
<dbReference type="GO" id="GO:0009986">
    <property type="term" value="C:cell surface"/>
    <property type="evidence" value="ECO:0007669"/>
    <property type="project" value="UniProtKB-ARBA"/>
</dbReference>
<keyword evidence="5 21" id="KW-0812">Transmembrane</keyword>
<feature type="repeat" description="TNFR-Cys" evidence="20">
    <location>
        <begin position="328"/>
        <end position="368"/>
    </location>
</feature>
<keyword evidence="8" id="KW-0677">Repeat</keyword>
<evidence type="ECO:0000256" key="22">
    <source>
        <dbReference type="SAM" id="SignalP"/>
    </source>
</evidence>
<feature type="domain" description="TNFR-Cys" evidence="24">
    <location>
        <begin position="126"/>
        <end position="166"/>
    </location>
</feature>
<dbReference type="PANTHER" id="PTHR46861">
    <property type="entry name" value="TUMOR NECROSIS FACTOR RECEPTOR SUPERFAMILY MEMBER 1A"/>
    <property type="match status" value="1"/>
</dbReference>
<dbReference type="FunFam" id="2.10.50.10:FF:000025">
    <property type="entry name" value="Tumor necrosis factor receptor superfamily member 1A"/>
    <property type="match status" value="2"/>
</dbReference>
<dbReference type="SMART" id="SM00005">
    <property type="entry name" value="DEATH"/>
    <property type="match status" value="1"/>
</dbReference>
<dbReference type="SUPFAM" id="SSF57586">
    <property type="entry name" value="TNF receptor-like"/>
    <property type="match status" value="6"/>
</dbReference>
<dbReference type="Proteomes" id="UP000694851">
    <property type="component" value="Unplaced"/>
</dbReference>
<dbReference type="GO" id="GO:0006693">
    <property type="term" value="P:prostaglandin metabolic process"/>
    <property type="evidence" value="ECO:0007669"/>
    <property type="project" value="InterPro"/>
</dbReference>
<keyword evidence="12 20" id="KW-1015">Disulfide bond</keyword>
<feature type="signal peptide" evidence="22">
    <location>
        <begin position="1"/>
        <end position="29"/>
    </location>
</feature>
<dbReference type="GO" id="GO:0050793">
    <property type="term" value="P:regulation of developmental process"/>
    <property type="evidence" value="ECO:0007669"/>
    <property type="project" value="UniProtKB-ARBA"/>
</dbReference>
<dbReference type="Gene3D" id="2.10.50.10">
    <property type="entry name" value="Tumor Necrosis Factor Receptor, subunit A, domain 2"/>
    <property type="match status" value="4"/>
</dbReference>
<evidence type="ECO:0000256" key="20">
    <source>
        <dbReference type="PROSITE-ProRule" id="PRU00206"/>
    </source>
</evidence>
<dbReference type="GO" id="GO:0005886">
    <property type="term" value="C:plasma membrane"/>
    <property type="evidence" value="ECO:0007669"/>
    <property type="project" value="UniProtKB-SubCell"/>
</dbReference>
<feature type="disulfide bond" evidence="20">
    <location>
        <begin position="84"/>
        <end position="99"/>
    </location>
</feature>
<evidence type="ECO:0000256" key="7">
    <source>
        <dbReference type="ARBA" id="ARBA00022729"/>
    </source>
</evidence>
<protein>
    <recommendedName>
        <fullName evidence="3">Tumor necrosis factor receptor superfamily member 1A</fullName>
    </recommendedName>
    <alternativeName>
        <fullName evidence="18">Tumor necrosis factor receptor 1</fullName>
    </alternativeName>
    <alternativeName>
        <fullName evidence="15">Tumor necrosis factor receptor type I</fullName>
    </alternativeName>
    <alternativeName>
        <fullName evidence="16">p55</fullName>
    </alternativeName>
    <alternativeName>
        <fullName evidence="17 19">p60</fullName>
    </alternativeName>
</protein>
<dbReference type="InterPro" id="IPR001368">
    <property type="entry name" value="TNFR/NGFR_Cys_rich_reg"/>
</dbReference>
<dbReference type="PROSITE" id="PS50017">
    <property type="entry name" value="DEATH_DOMAIN"/>
    <property type="match status" value="1"/>
</dbReference>
<dbReference type="GO" id="GO:0010557">
    <property type="term" value="P:positive regulation of macromolecule biosynthetic process"/>
    <property type="evidence" value="ECO:0007669"/>
    <property type="project" value="UniProtKB-ARBA"/>
</dbReference>
<accession>A0A8B7Q5P1</accession>
<feature type="disulfide bond" evidence="20">
    <location>
        <begin position="286"/>
        <end position="301"/>
    </location>
</feature>
<dbReference type="GO" id="GO:0005031">
    <property type="term" value="F:tumor necrosis factor receptor activity"/>
    <property type="evidence" value="ECO:0007669"/>
    <property type="project" value="InterPro"/>
</dbReference>
<dbReference type="CDD" id="cd08313">
    <property type="entry name" value="Death_TNFR1"/>
    <property type="match status" value="1"/>
</dbReference>
<organism evidence="25 26">
    <name type="scientific">Hipposideros armiger</name>
    <name type="common">Great Himalayan leaf-nosed bat</name>
    <dbReference type="NCBI Taxonomy" id="186990"/>
    <lineage>
        <taxon>Eukaryota</taxon>
        <taxon>Metazoa</taxon>
        <taxon>Chordata</taxon>
        <taxon>Craniata</taxon>
        <taxon>Vertebrata</taxon>
        <taxon>Euteleostomi</taxon>
        <taxon>Mammalia</taxon>
        <taxon>Eutheria</taxon>
        <taxon>Laurasiatheria</taxon>
        <taxon>Chiroptera</taxon>
        <taxon>Yinpterochiroptera</taxon>
        <taxon>Rhinolophoidea</taxon>
        <taxon>Hipposideridae</taxon>
        <taxon>Hipposideros</taxon>
    </lineage>
</organism>
<feature type="repeat" description="TNFR-Cys" evidence="20">
    <location>
        <begin position="126"/>
        <end position="166"/>
    </location>
</feature>
<dbReference type="PANTHER" id="PTHR46861:SF1">
    <property type="entry name" value="TUMOR NECROSIS FACTOR RECEPTOR SUPERFAMILY MEMBER 1A"/>
    <property type="match status" value="1"/>
</dbReference>
<dbReference type="InterPro" id="IPR000488">
    <property type="entry name" value="Death_dom"/>
</dbReference>
<dbReference type="GO" id="GO:0051239">
    <property type="term" value="P:regulation of multicellular organismal process"/>
    <property type="evidence" value="ECO:0007669"/>
    <property type="project" value="UniProtKB-ARBA"/>
</dbReference>
<dbReference type="GO" id="GO:0043120">
    <property type="term" value="F:tumor necrosis factor binding"/>
    <property type="evidence" value="ECO:0007669"/>
    <property type="project" value="TreeGrafter"/>
</dbReference>
<evidence type="ECO:0000313" key="26">
    <source>
        <dbReference type="RefSeq" id="XP_019483212.1"/>
    </source>
</evidence>
<keyword evidence="13 26" id="KW-0675">Receptor</keyword>
<dbReference type="GeneID" id="109373644"/>
<dbReference type="PRINTS" id="PR01918">
    <property type="entry name" value="TNFACTORR1A"/>
</dbReference>
<evidence type="ECO:0000256" key="21">
    <source>
        <dbReference type="SAM" id="Phobius"/>
    </source>
</evidence>
<dbReference type="GO" id="GO:0045121">
    <property type="term" value="C:membrane raft"/>
    <property type="evidence" value="ECO:0007669"/>
    <property type="project" value="TreeGrafter"/>
</dbReference>
<sequence length="636" mass="71568">MGLPTVPGLLLPLVLLALLVEISPSGVTGLVPHFRNREKRDSKCPQGKYSHPQNNSICCTKCHKGTYLYNDCPGPGLDTDCRKCENGTFTAVENYFRQCFSCRKCRKEMGQEELSPCTVDQDTVCGCKKNQYQKHWNGDLFRCLNCSLCLNGTRQIPCKEKQNTVCACHKGFFLRDNECVSCDNCKPNTECVKFCQTPSEIWSPDKDSQDTVLPQVLLALLVEISPSGVTGLVPHFRNREKRDSKCPQGKYSHPQNNSICCTKCHKGTYLYNDCPGPGLDTDCRKCENGTFTAVENYFRQCFSCRKCRKEMGQEELSPCTVDQDTVCGCKKNQYQKHWNGDLFRCLNCSLCLNGTRQIPCKEKQNTVCACHKGFFLRDNECVSCDNCKPNTECVKFCQTPSEIWSPDKDSQDTGTAVLLPLVIFLALCLLSLLFMGFVCRFQRWKPKLLSIFCGESTPPNEGDPEHPASASSFSPIPSSPFNPTDWSNFRPASPPKEKVLPHQEIGPLLSAAPASTPIPTPLQKWEDRAHTQRADTDPATLYAVVDRVPPSRWKEFMRRLGLSENEIERLELQNGRCLREAHYSMLATWRQRTPRREATLELLGLVLRDMDLLGCLESIQEALCGPTSLSPVSRLP</sequence>
<evidence type="ECO:0000256" key="19">
    <source>
        <dbReference type="ARBA" id="ARBA00081281"/>
    </source>
</evidence>
<feature type="repeat" description="TNFR-Cys" evidence="20">
    <location>
        <begin position="245"/>
        <end position="283"/>
    </location>
</feature>
<comment type="subcellular location">
    <subcellularLocation>
        <location evidence="1">Cell membrane</location>
        <topology evidence="1">Single-pass type I membrane protein</topology>
    </subcellularLocation>
    <subcellularLocation>
        <location evidence="2">Golgi apparatus membrane</location>
        <topology evidence="2">Single-pass type I membrane protein</topology>
    </subcellularLocation>
</comment>
<dbReference type="FunFam" id="1.10.533.10:FF:000044">
    <property type="entry name" value="Tumor necrosis factor receptor superfamily member 1A"/>
    <property type="match status" value="1"/>
</dbReference>
<evidence type="ECO:0000256" key="17">
    <source>
        <dbReference type="ARBA" id="ARBA00031548"/>
    </source>
</evidence>